<keyword evidence="2" id="KW-1185">Reference proteome</keyword>
<dbReference type="InterPro" id="IPR036273">
    <property type="entry name" value="CRAL/TRIO_N_dom_sf"/>
</dbReference>
<protein>
    <recommendedName>
        <fullName evidence="3">CRAL/TRIO N-terminal domain-containing protein</fullName>
    </recommendedName>
</protein>
<dbReference type="AlphaFoldDB" id="A0A0D3KXU7"/>
<name>A0A0D3KXU7_EMIH1</name>
<dbReference type="RefSeq" id="XP_005793011.1">
    <property type="nucleotide sequence ID" value="XM_005792954.1"/>
</dbReference>
<dbReference type="KEGG" id="ehx:EMIHUDRAFT_439641"/>
<dbReference type="Gene3D" id="3.40.525.10">
    <property type="entry name" value="CRAL-TRIO lipid binding domain"/>
    <property type="match status" value="1"/>
</dbReference>
<evidence type="ECO:0008006" key="3">
    <source>
        <dbReference type="Google" id="ProtNLM"/>
    </source>
</evidence>
<dbReference type="Proteomes" id="UP000013827">
    <property type="component" value="Unassembled WGS sequence"/>
</dbReference>
<dbReference type="PANTHER" id="PTHR23324">
    <property type="entry name" value="SEC14 RELATED PROTEIN"/>
    <property type="match status" value="1"/>
</dbReference>
<dbReference type="GeneID" id="17285853"/>
<dbReference type="InterPro" id="IPR051064">
    <property type="entry name" value="SEC14/CRAL-TRIO_domain"/>
</dbReference>
<dbReference type="SUPFAM" id="SSF52087">
    <property type="entry name" value="CRAL/TRIO domain"/>
    <property type="match status" value="1"/>
</dbReference>
<dbReference type="SUPFAM" id="SSF46938">
    <property type="entry name" value="CRAL/TRIO N-terminal domain"/>
    <property type="match status" value="1"/>
</dbReference>
<dbReference type="EnsemblProtists" id="EOD40582">
    <property type="protein sequence ID" value="EOD40582"/>
    <property type="gene ID" value="EMIHUDRAFT_439641"/>
</dbReference>
<dbReference type="PaxDb" id="2903-EOD40582"/>
<sequence length="207" mass="22765">MAPTMDELVRQLQEASGLSGEEPSTCALGGKPRAFERFLIAHKLDVRAAAAALRDTLRFRAEHSLDDSGAGSHARKMVLAKVAPHWPGGLVTSIAGGSGVYYFGYGPLRPRKLMRDISESELRTFYLHFVEGMLAHMNAANGRACPTERWAGPVEVHDLRGISLSTHFYPPGLAMLARVLSLGQRHVPDNLRKERGRGRGNELILHY</sequence>
<proteinExistence type="predicted"/>
<dbReference type="GO" id="GO:0005737">
    <property type="term" value="C:cytoplasm"/>
    <property type="evidence" value="ECO:0007669"/>
    <property type="project" value="TreeGrafter"/>
</dbReference>
<reference evidence="2" key="1">
    <citation type="journal article" date="2013" name="Nature">
        <title>Pan genome of the phytoplankton Emiliania underpins its global distribution.</title>
        <authorList>
            <person name="Read B.A."/>
            <person name="Kegel J."/>
            <person name="Klute M.J."/>
            <person name="Kuo A."/>
            <person name="Lefebvre S.C."/>
            <person name="Maumus F."/>
            <person name="Mayer C."/>
            <person name="Miller J."/>
            <person name="Monier A."/>
            <person name="Salamov A."/>
            <person name="Young J."/>
            <person name="Aguilar M."/>
            <person name="Claverie J.M."/>
            <person name="Frickenhaus S."/>
            <person name="Gonzalez K."/>
            <person name="Herman E.K."/>
            <person name="Lin Y.C."/>
            <person name="Napier J."/>
            <person name="Ogata H."/>
            <person name="Sarno A.F."/>
            <person name="Shmutz J."/>
            <person name="Schroeder D."/>
            <person name="de Vargas C."/>
            <person name="Verret F."/>
            <person name="von Dassow P."/>
            <person name="Valentin K."/>
            <person name="Van de Peer Y."/>
            <person name="Wheeler G."/>
            <person name="Dacks J.B."/>
            <person name="Delwiche C.F."/>
            <person name="Dyhrman S.T."/>
            <person name="Glockner G."/>
            <person name="John U."/>
            <person name="Richards T."/>
            <person name="Worden A.Z."/>
            <person name="Zhang X."/>
            <person name="Grigoriev I.V."/>
            <person name="Allen A.E."/>
            <person name="Bidle K."/>
            <person name="Borodovsky M."/>
            <person name="Bowler C."/>
            <person name="Brownlee C."/>
            <person name="Cock J.M."/>
            <person name="Elias M."/>
            <person name="Gladyshev V.N."/>
            <person name="Groth M."/>
            <person name="Guda C."/>
            <person name="Hadaegh A."/>
            <person name="Iglesias-Rodriguez M.D."/>
            <person name="Jenkins J."/>
            <person name="Jones B.M."/>
            <person name="Lawson T."/>
            <person name="Leese F."/>
            <person name="Lindquist E."/>
            <person name="Lobanov A."/>
            <person name="Lomsadze A."/>
            <person name="Malik S.B."/>
            <person name="Marsh M.E."/>
            <person name="Mackinder L."/>
            <person name="Mock T."/>
            <person name="Mueller-Roeber B."/>
            <person name="Pagarete A."/>
            <person name="Parker M."/>
            <person name="Probert I."/>
            <person name="Quesneville H."/>
            <person name="Raines C."/>
            <person name="Rensing S.A."/>
            <person name="Riano-Pachon D.M."/>
            <person name="Richier S."/>
            <person name="Rokitta S."/>
            <person name="Shiraiwa Y."/>
            <person name="Soanes D.M."/>
            <person name="van der Giezen M."/>
            <person name="Wahlund T.M."/>
            <person name="Williams B."/>
            <person name="Wilson W."/>
            <person name="Wolfe G."/>
            <person name="Wurch L.L."/>
        </authorList>
    </citation>
    <scope>NUCLEOTIDE SEQUENCE</scope>
</reference>
<organism evidence="1 2">
    <name type="scientific">Emiliania huxleyi (strain CCMP1516)</name>
    <dbReference type="NCBI Taxonomy" id="280463"/>
    <lineage>
        <taxon>Eukaryota</taxon>
        <taxon>Haptista</taxon>
        <taxon>Haptophyta</taxon>
        <taxon>Prymnesiophyceae</taxon>
        <taxon>Isochrysidales</taxon>
        <taxon>Noelaerhabdaceae</taxon>
        <taxon>Emiliania</taxon>
    </lineage>
</organism>
<accession>A0A0D3KXU7</accession>
<reference evidence="1" key="2">
    <citation type="submission" date="2024-10" db="UniProtKB">
        <authorList>
            <consortium name="EnsemblProtists"/>
        </authorList>
    </citation>
    <scope>IDENTIFICATION</scope>
</reference>
<dbReference type="HOGENOM" id="CLU_1328499_0_0_1"/>
<dbReference type="InterPro" id="IPR036865">
    <property type="entry name" value="CRAL-TRIO_dom_sf"/>
</dbReference>
<dbReference type="PANTHER" id="PTHR23324:SF83">
    <property type="entry name" value="SEC14-LIKE PROTEIN 2"/>
    <property type="match status" value="1"/>
</dbReference>
<evidence type="ECO:0000313" key="1">
    <source>
        <dbReference type="EnsemblProtists" id="EOD40582"/>
    </source>
</evidence>
<evidence type="ECO:0000313" key="2">
    <source>
        <dbReference type="Proteomes" id="UP000013827"/>
    </source>
</evidence>